<dbReference type="Pfam" id="PF14226">
    <property type="entry name" value="DIOX_N"/>
    <property type="match status" value="1"/>
</dbReference>
<dbReference type="Gene3D" id="2.60.120.330">
    <property type="entry name" value="B-lactam Antibiotic, Isopenicillin N Synthase, Chain"/>
    <property type="match status" value="1"/>
</dbReference>
<evidence type="ECO:0000259" key="3">
    <source>
        <dbReference type="Pfam" id="PF03171"/>
    </source>
</evidence>
<gene>
    <name evidence="5" type="ORF">KK1_040147</name>
</gene>
<dbReference type="OrthoDB" id="288590at2759"/>
<feature type="domain" description="Isopenicillin N synthase-like Fe(2+) 2OG dioxygenase" evidence="3">
    <location>
        <begin position="157"/>
        <end position="249"/>
    </location>
</feature>
<dbReference type="EMBL" id="KQ483986">
    <property type="protein sequence ID" value="KYP38602.1"/>
    <property type="molecule type" value="Genomic_DNA"/>
</dbReference>
<evidence type="ECO:0000256" key="1">
    <source>
        <dbReference type="ARBA" id="ARBA00022723"/>
    </source>
</evidence>
<dbReference type="PANTHER" id="PTHR47990">
    <property type="entry name" value="2-OXOGLUTARATE (2OG) AND FE(II)-DEPENDENT OXYGENASE SUPERFAMILY PROTEIN-RELATED"/>
    <property type="match status" value="1"/>
</dbReference>
<dbReference type="GO" id="GO:0046872">
    <property type="term" value="F:metal ion binding"/>
    <property type="evidence" value="ECO:0007669"/>
    <property type="project" value="UniProtKB-KW"/>
</dbReference>
<keyword evidence="2" id="KW-0408">Iron</keyword>
<dbReference type="InterPro" id="IPR044861">
    <property type="entry name" value="IPNS-like_FE2OG_OXY"/>
</dbReference>
<feature type="domain" description="Non-haem dioxygenase N-terminal" evidence="4">
    <location>
        <begin position="5"/>
        <end position="78"/>
    </location>
</feature>
<dbReference type="AlphaFoldDB" id="A0A151R7S4"/>
<evidence type="ECO:0000256" key="2">
    <source>
        <dbReference type="ARBA" id="ARBA00023004"/>
    </source>
</evidence>
<dbReference type="Pfam" id="PF03171">
    <property type="entry name" value="2OG-FeII_Oxy"/>
    <property type="match status" value="1"/>
</dbReference>
<dbReference type="InterPro" id="IPR026992">
    <property type="entry name" value="DIOX_N"/>
</dbReference>
<evidence type="ECO:0000313" key="5">
    <source>
        <dbReference type="EMBL" id="KYP38602.1"/>
    </source>
</evidence>
<dbReference type="OMA" id="IFRIMRY"/>
<organism evidence="5 6">
    <name type="scientific">Cajanus cajan</name>
    <name type="common">Pigeon pea</name>
    <name type="synonym">Cajanus indicus</name>
    <dbReference type="NCBI Taxonomy" id="3821"/>
    <lineage>
        <taxon>Eukaryota</taxon>
        <taxon>Viridiplantae</taxon>
        <taxon>Streptophyta</taxon>
        <taxon>Embryophyta</taxon>
        <taxon>Tracheophyta</taxon>
        <taxon>Spermatophyta</taxon>
        <taxon>Magnoliopsida</taxon>
        <taxon>eudicotyledons</taxon>
        <taxon>Gunneridae</taxon>
        <taxon>Pentapetalae</taxon>
        <taxon>rosids</taxon>
        <taxon>fabids</taxon>
        <taxon>Fabales</taxon>
        <taxon>Fabaceae</taxon>
        <taxon>Papilionoideae</taxon>
        <taxon>50 kb inversion clade</taxon>
        <taxon>NPAAA clade</taxon>
        <taxon>indigoferoid/millettioid clade</taxon>
        <taxon>Phaseoleae</taxon>
        <taxon>Cajanus</taxon>
    </lineage>
</organism>
<proteinExistence type="predicted"/>
<keyword evidence="6" id="KW-1185">Reference proteome</keyword>
<dbReference type="Proteomes" id="UP000075243">
    <property type="component" value="Unassembled WGS sequence"/>
</dbReference>
<protein>
    <submittedName>
        <fullName evidence="5">Naringenin,2-oxoglutarate 3-dioxygenase</fullName>
    </submittedName>
</protein>
<keyword evidence="1" id="KW-0479">Metal-binding</keyword>
<dbReference type="InterPro" id="IPR050231">
    <property type="entry name" value="Iron_ascorbate_oxido_reductase"/>
</dbReference>
<evidence type="ECO:0000313" key="6">
    <source>
        <dbReference type="Proteomes" id="UP000075243"/>
    </source>
</evidence>
<dbReference type="Gramene" id="C.cajan_40633.t">
    <property type="protein sequence ID" value="C.cajan_40633.t"/>
    <property type="gene ID" value="C.cajan_40633"/>
</dbReference>
<dbReference type="InterPro" id="IPR027443">
    <property type="entry name" value="IPNS-like_sf"/>
</dbReference>
<accession>A0A151R7S4</accession>
<reference evidence="5" key="1">
    <citation type="journal article" date="2012" name="Nat. Biotechnol.">
        <title>Draft genome sequence of pigeonpea (Cajanus cajan), an orphan legume crop of resource-poor farmers.</title>
        <authorList>
            <person name="Varshney R.K."/>
            <person name="Chen W."/>
            <person name="Li Y."/>
            <person name="Bharti A.K."/>
            <person name="Saxena R.K."/>
            <person name="Schlueter J.A."/>
            <person name="Donoghue M.T."/>
            <person name="Azam S."/>
            <person name="Fan G."/>
            <person name="Whaley A.M."/>
            <person name="Farmer A.D."/>
            <person name="Sheridan J."/>
            <person name="Iwata A."/>
            <person name="Tuteja R."/>
            <person name="Penmetsa R.V."/>
            <person name="Wu W."/>
            <person name="Upadhyaya H.D."/>
            <person name="Yang S.P."/>
            <person name="Shah T."/>
            <person name="Saxena K.B."/>
            <person name="Michael T."/>
            <person name="McCombie W.R."/>
            <person name="Yang B."/>
            <person name="Zhang G."/>
            <person name="Yang H."/>
            <person name="Wang J."/>
            <person name="Spillane C."/>
            <person name="Cook D.R."/>
            <person name="May G.D."/>
            <person name="Xu X."/>
            <person name="Jackson S.A."/>
        </authorList>
    </citation>
    <scope>NUCLEOTIDE SEQUENCE [LARGE SCALE GENOMIC DNA]</scope>
</reference>
<name>A0A151R7S4_CAJCA</name>
<evidence type="ECO:0000259" key="4">
    <source>
        <dbReference type="Pfam" id="PF14226"/>
    </source>
</evidence>
<dbReference type="STRING" id="3821.A0A151R7S4"/>
<dbReference type="SUPFAM" id="SSF51197">
    <property type="entry name" value="Clavaminate synthase-like"/>
    <property type="match status" value="1"/>
</dbReference>
<sequence length="318" mass="36046">MEASIQVVDFQKLSSDQEELKKLREACEKYGCFRIINHPVPPTLMIDMKLVAKHLHDLPRDIKKRNKTAILPDDGYVSLSVTSPVYEGLGIYDMHSSPQEIQDFFFQLEVSPHDRQIIEAYGQAVHDLASSVAQKLAGTLGIEDIDFKDWPFIFRIMRYNFSPETMGSVGAHLHSDTGFITILQDDETVSGLELVDDSNTFKTVPPKSGSFFCIIGDVGRAWSNGKFHNVGHRVICKEPNARYSLGTFMLSPRDGHVEAPPKLVEVDHTQLYRPFKFKELEQIKYEDLRKFKVTTGKSTPQVLDKFLISSDMHGGKHM</sequence>